<dbReference type="Gene3D" id="3.40.50.150">
    <property type="entry name" value="Vaccinia Virus protein VP39"/>
    <property type="match status" value="1"/>
</dbReference>
<reference evidence="5" key="1">
    <citation type="journal article" date="2023" name="Science">
        <title>Elucidation of the pathway for biosynthesis of saponin adjuvants from the soapbark tree.</title>
        <authorList>
            <person name="Reed J."/>
            <person name="Orme A."/>
            <person name="El-Demerdash A."/>
            <person name="Owen C."/>
            <person name="Martin L.B.B."/>
            <person name="Misra R.C."/>
            <person name="Kikuchi S."/>
            <person name="Rejzek M."/>
            <person name="Martin A.C."/>
            <person name="Harkess A."/>
            <person name="Leebens-Mack J."/>
            <person name="Louveau T."/>
            <person name="Stephenson M.J."/>
            <person name="Osbourn A."/>
        </authorList>
    </citation>
    <scope>NUCLEOTIDE SEQUENCE</scope>
    <source>
        <strain evidence="5">S10</strain>
    </source>
</reference>
<evidence type="ECO:0000313" key="5">
    <source>
        <dbReference type="EMBL" id="KAJ7978342.1"/>
    </source>
</evidence>
<dbReference type="SUPFAM" id="SSF53335">
    <property type="entry name" value="S-adenosyl-L-methionine-dependent methyltransferases"/>
    <property type="match status" value="1"/>
</dbReference>
<dbReference type="InterPro" id="IPR005299">
    <property type="entry name" value="MeTrfase_7"/>
</dbReference>
<dbReference type="EMBL" id="JARAOO010000002">
    <property type="protein sequence ID" value="KAJ7978342.1"/>
    <property type="molecule type" value="Genomic_DNA"/>
</dbReference>
<dbReference type="Proteomes" id="UP001163823">
    <property type="component" value="Chromosome 2"/>
</dbReference>
<evidence type="ECO:0000256" key="1">
    <source>
        <dbReference type="ARBA" id="ARBA00022603"/>
    </source>
</evidence>
<dbReference type="KEGG" id="qsa:O6P43_001883"/>
<accession>A0AAD7QBA3</accession>
<proteinExistence type="predicted"/>
<dbReference type="InterPro" id="IPR042086">
    <property type="entry name" value="MeTrfase_capping"/>
</dbReference>
<keyword evidence="3" id="KW-0479">Metal-binding</keyword>
<organism evidence="5 6">
    <name type="scientific">Quillaja saponaria</name>
    <name type="common">Soap bark tree</name>
    <dbReference type="NCBI Taxonomy" id="32244"/>
    <lineage>
        <taxon>Eukaryota</taxon>
        <taxon>Viridiplantae</taxon>
        <taxon>Streptophyta</taxon>
        <taxon>Embryophyta</taxon>
        <taxon>Tracheophyta</taxon>
        <taxon>Spermatophyta</taxon>
        <taxon>Magnoliopsida</taxon>
        <taxon>eudicotyledons</taxon>
        <taxon>Gunneridae</taxon>
        <taxon>Pentapetalae</taxon>
        <taxon>rosids</taxon>
        <taxon>fabids</taxon>
        <taxon>Fabales</taxon>
        <taxon>Quillajaceae</taxon>
        <taxon>Quillaja</taxon>
    </lineage>
</organism>
<comment type="caution">
    <text evidence="5">The sequence shown here is derived from an EMBL/GenBank/DDBJ whole genome shotgun (WGS) entry which is preliminary data.</text>
</comment>
<keyword evidence="4" id="KW-0460">Magnesium</keyword>
<protein>
    <submittedName>
        <fullName evidence="5">Carboxyl methyltransferase</fullName>
    </submittedName>
</protein>
<dbReference type="GO" id="GO:0008168">
    <property type="term" value="F:methyltransferase activity"/>
    <property type="evidence" value="ECO:0007669"/>
    <property type="project" value="UniProtKB-KW"/>
</dbReference>
<dbReference type="GO" id="GO:0046872">
    <property type="term" value="F:metal ion binding"/>
    <property type="evidence" value="ECO:0007669"/>
    <property type="project" value="UniProtKB-KW"/>
</dbReference>
<keyword evidence="2" id="KW-0808">Transferase</keyword>
<evidence type="ECO:0000256" key="3">
    <source>
        <dbReference type="ARBA" id="ARBA00022723"/>
    </source>
</evidence>
<dbReference type="AlphaFoldDB" id="A0AAD7QBA3"/>
<dbReference type="Gene3D" id="1.10.1200.270">
    <property type="entry name" value="Methyltransferase, alpha-helical capping domain"/>
    <property type="match status" value="1"/>
</dbReference>
<dbReference type="PANTHER" id="PTHR31009">
    <property type="entry name" value="S-ADENOSYL-L-METHIONINE:CARBOXYL METHYLTRANSFERASE FAMILY PROTEIN"/>
    <property type="match status" value="1"/>
</dbReference>
<evidence type="ECO:0000313" key="6">
    <source>
        <dbReference type="Proteomes" id="UP001163823"/>
    </source>
</evidence>
<evidence type="ECO:0000256" key="2">
    <source>
        <dbReference type="ARBA" id="ARBA00022679"/>
    </source>
</evidence>
<keyword evidence="6" id="KW-1185">Reference proteome</keyword>
<sequence length="367" mass="41060">MGLEQVLHMKGGDEKLSYANNSRHTRTILSMVKPMVEESILELYNTLSPECLIIADLGCCAGPNTLLFVSHVIDIIHGESQRLNLSSPPSFQAFLNDLPGNDFNTLFKALPAFNENLKKVKGSQIGPCFFAGVPGSFYERLFPNNSLHFVYSTYSIHWLSEVPKGLVTETGQALNQGNICIAKTSPLTVVEVYYEQFKKDFTVFLKSRADELVTGGHMLLTFEGSIKSDDPLSIWEVVGLKLNDMVSEGLIEKEKLDTFNLPNYAATREEVKNVIEAEGSFKLQKLEAFNIGWDSFAKNYDGSFEKQERAAMVANSIRSVSESLLASHFGEQVMDDLFCRFKEDVLDHMEAHKCQYINLVVSLIKNG</sequence>
<dbReference type="Pfam" id="PF03492">
    <property type="entry name" value="Methyltransf_7"/>
    <property type="match status" value="1"/>
</dbReference>
<dbReference type="GO" id="GO:0032259">
    <property type="term" value="P:methylation"/>
    <property type="evidence" value="ECO:0007669"/>
    <property type="project" value="UniProtKB-KW"/>
</dbReference>
<dbReference type="InterPro" id="IPR029063">
    <property type="entry name" value="SAM-dependent_MTases_sf"/>
</dbReference>
<gene>
    <name evidence="5" type="ORF">O6P43_001883</name>
</gene>
<keyword evidence="1 5" id="KW-0489">Methyltransferase</keyword>
<evidence type="ECO:0000256" key="4">
    <source>
        <dbReference type="ARBA" id="ARBA00022842"/>
    </source>
</evidence>
<name>A0AAD7QBA3_QUISA</name>